<gene>
    <name evidence="8" type="ORF">AYI68_g7530</name>
</gene>
<keyword evidence="1" id="KW-0808">Transferase</keyword>
<keyword evidence="6" id="KW-0695">RNA-directed DNA polymerase</keyword>
<dbReference type="OrthoDB" id="5550292at2759"/>
<evidence type="ECO:0000313" key="8">
    <source>
        <dbReference type="EMBL" id="OLY78426.1"/>
    </source>
</evidence>
<reference evidence="8 9" key="1">
    <citation type="journal article" date="2016" name="Mol. Biol. Evol.">
        <title>Genome-Wide Survey of Gut Fungi (Harpellales) Reveals the First Horizontally Transferred Ubiquitin Gene from a Mosquito Host.</title>
        <authorList>
            <person name="Wang Y."/>
            <person name="White M.M."/>
            <person name="Kvist S."/>
            <person name="Moncalvo J.M."/>
        </authorList>
    </citation>
    <scope>NUCLEOTIDE SEQUENCE [LARGE SCALE GENOMIC DNA]</scope>
    <source>
        <strain evidence="8 9">ALG-7-W6</strain>
    </source>
</reference>
<dbReference type="FunFam" id="3.10.20.370:FF:000001">
    <property type="entry name" value="Retrovirus-related Pol polyprotein from transposon 17.6-like protein"/>
    <property type="match status" value="1"/>
</dbReference>
<keyword evidence="5" id="KW-0378">Hydrolase</keyword>
<dbReference type="PANTHER" id="PTHR37984:SF5">
    <property type="entry name" value="PROTEIN NYNRIN-LIKE"/>
    <property type="match status" value="1"/>
</dbReference>
<dbReference type="Proteomes" id="UP000187455">
    <property type="component" value="Unassembled WGS sequence"/>
</dbReference>
<dbReference type="GO" id="GO:0016787">
    <property type="term" value="F:hydrolase activity"/>
    <property type="evidence" value="ECO:0007669"/>
    <property type="project" value="UniProtKB-KW"/>
</dbReference>
<accession>A0A1R0GNG6</accession>
<dbReference type="STRING" id="133383.A0A1R0GNG6"/>
<dbReference type="SUPFAM" id="SSF56672">
    <property type="entry name" value="DNA/RNA polymerases"/>
    <property type="match status" value="1"/>
</dbReference>
<feature type="domain" description="Reverse transcriptase RNase H-like" evidence="7">
    <location>
        <begin position="1"/>
        <end position="98"/>
    </location>
</feature>
<protein>
    <submittedName>
        <fullName evidence="8">Retrovirus-related Pol polyprotein from transposon 17.6</fullName>
    </submittedName>
</protein>
<evidence type="ECO:0000256" key="1">
    <source>
        <dbReference type="ARBA" id="ARBA00022679"/>
    </source>
</evidence>
<dbReference type="InterPro" id="IPR041373">
    <property type="entry name" value="RT_RNaseH"/>
</dbReference>
<dbReference type="InterPro" id="IPR043502">
    <property type="entry name" value="DNA/RNA_pol_sf"/>
</dbReference>
<evidence type="ECO:0000256" key="3">
    <source>
        <dbReference type="ARBA" id="ARBA00022722"/>
    </source>
</evidence>
<comment type="caution">
    <text evidence="8">The sequence shown here is derived from an EMBL/GenBank/DDBJ whole genome shotgun (WGS) entry which is preliminary data.</text>
</comment>
<dbReference type="EMBL" id="LSSL01006469">
    <property type="protein sequence ID" value="OLY78426.1"/>
    <property type="molecule type" value="Genomic_DNA"/>
</dbReference>
<dbReference type="Pfam" id="PF17917">
    <property type="entry name" value="RT_RNaseH"/>
    <property type="match status" value="1"/>
</dbReference>
<keyword evidence="9" id="KW-1185">Reference proteome</keyword>
<dbReference type="InterPro" id="IPR050951">
    <property type="entry name" value="Retrovirus_Pol_polyprotein"/>
</dbReference>
<keyword evidence="4" id="KW-0255">Endonuclease</keyword>
<organism evidence="8 9">
    <name type="scientific">Smittium mucronatum</name>
    <dbReference type="NCBI Taxonomy" id="133383"/>
    <lineage>
        <taxon>Eukaryota</taxon>
        <taxon>Fungi</taxon>
        <taxon>Fungi incertae sedis</taxon>
        <taxon>Zoopagomycota</taxon>
        <taxon>Kickxellomycotina</taxon>
        <taxon>Harpellomycetes</taxon>
        <taxon>Harpellales</taxon>
        <taxon>Legeriomycetaceae</taxon>
        <taxon>Smittium</taxon>
    </lineage>
</organism>
<name>A0A1R0GNG6_9FUNG</name>
<sequence>MYTDASNIGIGASLHQTQTDGTVRPIAYASRKLIAAEIDYCTSDKEALAVVYGFDKFHHYVHFSCTELHTDHRALITALKSEDPRGRIARHNSALHAYEYTVKHIKSIDNGLTNALPRDFIDDEGDVREMNIITRIQGSPKRTIRKMGKLDVLASDTGEFDYSDNDSLSDEN</sequence>
<evidence type="ECO:0000256" key="2">
    <source>
        <dbReference type="ARBA" id="ARBA00022695"/>
    </source>
</evidence>
<evidence type="ECO:0000259" key="7">
    <source>
        <dbReference type="Pfam" id="PF17917"/>
    </source>
</evidence>
<evidence type="ECO:0000256" key="5">
    <source>
        <dbReference type="ARBA" id="ARBA00022801"/>
    </source>
</evidence>
<dbReference type="PANTHER" id="PTHR37984">
    <property type="entry name" value="PROTEIN CBG26694"/>
    <property type="match status" value="1"/>
</dbReference>
<dbReference type="GO" id="GO:0004519">
    <property type="term" value="F:endonuclease activity"/>
    <property type="evidence" value="ECO:0007669"/>
    <property type="project" value="UniProtKB-KW"/>
</dbReference>
<keyword evidence="2" id="KW-0548">Nucleotidyltransferase</keyword>
<proteinExistence type="predicted"/>
<keyword evidence="3" id="KW-0540">Nuclease</keyword>
<evidence type="ECO:0000256" key="4">
    <source>
        <dbReference type="ARBA" id="ARBA00022759"/>
    </source>
</evidence>
<evidence type="ECO:0000313" key="9">
    <source>
        <dbReference type="Proteomes" id="UP000187455"/>
    </source>
</evidence>
<dbReference type="CDD" id="cd09274">
    <property type="entry name" value="RNase_HI_RT_Ty3"/>
    <property type="match status" value="1"/>
</dbReference>
<evidence type="ECO:0000256" key="6">
    <source>
        <dbReference type="ARBA" id="ARBA00022918"/>
    </source>
</evidence>
<dbReference type="GO" id="GO:0003964">
    <property type="term" value="F:RNA-directed DNA polymerase activity"/>
    <property type="evidence" value="ECO:0007669"/>
    <property type="project" value="UniProtKB-KW"/>
</dbReference>
<dbReference type="AlphaFoldDB" id="A0A1R0GNG6"/>